<dbReference type="OrthoDB" id="1434035at2759"/>
<dbReference type="EMBL" id="VAHF01000003">
    <property type="protein sequence ID" value="TXG66291.1"/>
    <property type="molecule type" value="Genomic_DNA"/>
</dbReference>
<dbReference type="GO" id="GO:0006508">
    <property type="term" value="P:proteolysis"/>
    <property type="evidence" value="ECO:0007669"/>
    <property type="project" value="InterPro"/>
</dbReference>
<dbReference type="Pfam" id="PF08284">
    <property type="entry name" value="RVP_2"/>
    <property type="match status" value="1"/>
</dbReference>
<protein>
    <recommendedName>
        <fullName evidence="1">Retrotransposon gag domain-containing protein</fullName>
    </recommendedName>
</protein>
<dbReference type="GO" id="GO:0004190">
    <property type="term" value="F:aspartic-type endopeptidase activity"/>
    <property type="evidence" value="ECO:0007669"/>
    <property type="project" value="InterPro"/>
</dbReference>
<proteinExistence type="predicted"/>
<dbReference type="Pfam" id="PF03732">
    <property type="entry name" value="Retrotrans_gag"/>
    <property type="match status" value="1"/>
</dbReference>
<organism evidence="2 3">
    <name type="scientific">Acer yangbiense</name>
    <dbReference type="NCBI Taxonomy" id="1000413"/>
    <lineage>
        <taxon>Eukaryota</taxon>
        <taxon>Viridiplantae</taxon>
        <taxon>Streptophyta</taxon>
        <taxon>Embryophyta</taxon>
        <taxon>Tracheophyta</taxon>
        <taxon>Spermatophyta</taxon>
        <taxon>Magnoliopsida</taxon>
        <taxon>eudicotyledons</taxon>
        <taxon>Gunneridae</taxon>
        <taxon>Pentapetalae</taxon>
        <taxon>rosids</taxon>
        <taxon>malvids</taxon>
        <taxon>Sapindales</taxon>
        <taxon>Sapindaceae</taxon>
        <taxon>Hippocastanoideae</taxon>
        <taxon>Acereae</taxon>
        <taxon>Acer</taxon>
    </lineage>
</organism>
<dbReference type="CDD" id="cd00303">
    <property type="entry name" value="retropepsin_like"/>
    <property type="match status" value="1"/>
</dbReference>
<comment type="caution">
    <text evidence="2">The sequence shown here is derived from an EMBL/GenBank/DDBJ whole genome shotgun (WGS) entry which is preliminary data.</text>
</comment>
<dbReference type="PROSITE" id="PS00141">
    <property type="entry name" value="ASP_PROTEASE"/>
    <property type="match status" value="1"/>
</dbReference>
<feature type="domain" description="Retrotransposon gag" evidence="1">
    <location>
        <begin position="113"/>
        <end position="202"/>
    </location>
</feature>
<keyword evidence="3" id="KW-1185">Reference proteome</keyword>
<dbReference type="PANTHER" id="PTHR15503">
    <property type="entry name" value="LDOC1 RELATED"/>
    <property type="match status" value="1"/>
</dbReference>
<dbReference type="Proteomes" id="UP000323000">
    <property type="component" value="Chromosome 3"/>
</dbReference>
<gene>
    <name evidence="2" type="ORF">EZV62_007566</name>
</gene>
<dbReference type="InterPro" id="IPR005162">
    <property type="entry name" value="Retrotrans_gag_dom"/>
</dbReference>
<dbReference type="SUPFAM" id="SSF50630">
    <property type="entry name" value="Acid proteases"/>
    <property type="match status" value="1"/>
</dbReference>
<sequence length="453" mass="51217">MDIPDRLKKVEEFIESQSTQKELPGLILAQLELLNQHVFGKGKETGENSFNNDNGRPLNTGSHGLGRFNYFLPKTLKIDFPHYDSRNDPTTWIGKAEKYFSLHDIAHSDKVTLASFYLEGDALLWFQTLEHEIIYVTWEDFRPGILSRFGPTQFEDPFSQLIRLKQTSAVIEYQTRFERVLAKVGNLAQDKKVSCFVTGLRDSIRIDVQAHCPSTLTMVIGLAKLYEARDQAQKKPNHPGHNCAKLFRIEAYWEEGDNDVEMEIEEEVDSDPKNSLHAMAGGHTSETMRLFGSIMGQSVMILVDSGSTHNFISSQAARRLQLQPNNKGGMRVLVASGERLESPGQCLNVPIKLQRVTFIIDFFILPLEGFDIVLGKQWLRTLGSIEWNFEKLYMSFMWGSKKVTLKGINAVHNKVVVVPTTQKKSQQDAMAGNSQQQNNCIDIQSMEASDSTP</sequence>
<dbReference type="InterPro" id="IPR032567">
    <property type="entry name" value="RTL1-rel"/>
</dbReference>
<dbReference type="Gene3D" id="2.40.70.10">
    <property type="entry name" value="Acid Proteases"/>
    <property type="match status" value="1"/>
</dbReference>
<name>A0A5C7IB19_9ROSI</name>
<accession>A0A5C7IB19</accession>
<reference evidence="3" key="1">
    <citation type="journal article" date="2019" name="Gigascience">
        <title>De novo genome assembly of the endangered Acer yangbiense, a plant species with extremely small populations endemic to Yunnan Province, China.</title>
        <authorList>
            <person name="Yang J."/>
            <person name="Wariss H.M."/>
            <person name="Tao L."/>
            <person name="Zhang R."/>
            <person name="Yun Q."/>
            <person name="Hollingsworth P."/>
            <person name="Dao Z."/>
            <person name="Luo G."/>
            <person name="Guo H."/>
            <person name="Ma Y."/>
            <person name="Sun W."/>
        </authorList>
    </citation>
    <scope>NUCLEOTIDE SEQUENCE [LARGE SCALE GENOMIC DNA]</scope>
    <source>
        <strain evidence="3">cv. Malutang</strain>
    </source>
</reference>
<dbReference type="InterPro" id="IPR001969">
    <property type="entry name" value="Aspartic_peptidase_AS"/>
</dbReference>
<dbReference type="PANTHER" id="PTHR15503:SF22">
    <property type="entry name" value="TRANSPOSON TY3-I GAG POLYPROTEIN"/>
    <property type="match status" value="1"/>
</dbReference>
<evidence type="ECO:0000313" key="3">
    <source>
        <dbReference type="Proteomes" id="UP000323000"/>
    </source>
</evidence>
<dbReference type="AlphaFoldDB" id="A0A5C7IB19"/>
<dbReference type="InterPro" id="IPR021109">
    <property type="entry name" value="Peptidase_aspartic_dom_sf"/>
</dbReference>
<evidence type="ECO:0000259" key="1">
    <source>
        <dbReference type="Pfam" id="PF03732"/>
    </source>
</evidence>
<evidence type="ECO:0000313" key="2">
    <source>
        <dbReference type="EMBL" id="TXG66291.1"/>
    </source>
</evidence>